<organism evidence="1 2">
    <name type="scientific">Cercospora zeae-maydis SCOH1-5</name>
    <dbReference type="NCBI Taxonomy" id="717836"/>
    <lineage>
        <taxon>Eukaryota</taxon>
        <taxon>Fungi</taxon>
        <taxon>Dikarya</taxon>
        <taxon>Ascomycota</taxon>
        <taxon>Pezizomycotina</taxon>
        <taxon>Dothideomycetes</taxon>
        <taxon>Dothideomycetidae</taxon>
        <taxon>Mycosphaerellales</taxon>
        <taxon>Mycosphaerellaceae</taxon>
        <taxon>Cercospora</taxon>
    </lineage>
</organism>
<dbReference type="Proteomes" id="UP000799539">
    <property type="component" value="Unassembled WGS sequence"/>
</dbReference>
<evidence type="ECO:0000313" key="2">
    <source>
        <dbReference type="Proteomes" id="UP000799539"/>
    </source>
</evidence>
<sequence length="104" mass="11637">MPTSAPGIGHEGQTLGVEVLPYKVAIFHMRRKPLGEKAFTPRPSLRPHDLHFSLHGYDLMHENLNSIVPGVQLATTNISIRPTSILPTGTKAFRRSRFIVIFDH</sequence>
<evidence type="ECO:0000313" key="1">
    <source>
        <dbReference type="EMBL" id="KAF2211965.1"/>
    </source>
</evidence>
<dbReference type="EMBL" id="ML992674">
    <property type="protein sequence ID" value="KAF2211965.1"/>
    <property type="molecule type" value="Genomic_DNA"/>
</dbReference>
<reference evidence="1" key="1">
    <citation type="journal article" date="2020" name="Stud. Mycol.">
        <title>101 Dothideomycetes genomes: a test case for predicting lifestyles and emergence of pathogens.</title>
        <authorList>
            <person name="Haridas S."/>
            <person name="Albert R."/>
            <person name="Binder M."/>
            <person name="Bloem J."/>
            <person name="Labutti K."/>
            <person name="Salamov A."/>
            <person name="Andreopoulos B."/>
            <person name="Baker S."/>
            <person name="Barry K."/>
            <person name="Bills G."/>
            <person name="Bluhm B."/>
            <person name="Cannon C."/>
            <person name="Castanera R."/>
            <person name="Culley D."/>
            <person name="Daum C."/>
            <person name="Ezra D."/>
            <person name="Gonzalez J."/>
            <person name="Henrissat B."/>
            <person name="Kuo A."/>
            <person name="Liang C."/>
            <person name="Lipzen A."/>
            <person name="Lutzoni F."/>
            <person name="Magnuson J."/>
            <person name="Mondo S."/>
            <person name="Nolan M."/>
            <person name="Ohm R."/>
            <person name="Pangilinan J."/>
            <person name="Park H.-J."/>
            <person name="Ramirez L."/>
            <person name="Alfaro M."/>
            <person name="Sun H."/>
            <person name="Tritt A."/>
            <person name="Yoshinaga Y."/>
            <person name="Zwiers L.-H."/>
            <person name="Turgeon B."/>
            <person name="Goodwin S."/>
            <person name="Spatafora J."/>
            <person name="Crous P."/>
            <person name="Grigoriev I."/>
        </authorList>
    </citation>
    <scope>NUCLEOTIDE SEQUENCE</scope>
    <source>
        <strain evidence="1">SCOH1-5</strain>
    </source>
</reference>
<keyword evidence="2" id="KW-1185">Reference proteome</keyword>
<dbReference type="AlphaFoldDB" id="A0A6A6FEY8"/>
<protein>
    <submittedName>
        <fullName evidence="1">Uncharacterized protein</fullName>
    </submittedName>
</protein>
<gene>
    <name evidence="1" type="ORF">CERZMDRAFT_90810</name>
</gene>
<proteinExistence type="predicted"/>
<accession>A0A6A6FEY8</accession>
<name>A0A6A6FEY8_9PEZI</name>